<proteinExistence type="predicted"/>
<dbReference type="EMBL" id="JTDN01000002">
    <property type="protein sequence ID" value="KHL24690.1"/>
    <property type="molecule type" value="Genomic_DNA"/>
</dbReference>
<evidence type="ECO:0008006" key="3">
    <source>
        <dbReference type="Google" id="ProtNLM"/>
    </source>
</evidence>
<comment type="caution">
    <text evidence="1">The sequence shown here is derived from an EMBL/GenBank/DDBJ whole genome shotgun (WGS) entry which is preliminary data.</text>
</comment>
<dbReference type="Proteomes" id="UP000030988">
    <property type="component" value="Unassembled WGS sequence"/>
</dbReference>
<evidence type="ECO:0000313" key="1">
    <source>
        <dbReference type="EMBL" id="KHL24690.1"/>
    </source>
</evidence>
<sequence>MSIYYVYATNAGVQGWGKDWLGEDVIIEDEVMRFDFDDGSGACKFDIKVQYADDAEAELYEVDVCSVSHIDARRGTMVVADD</sequence>
<keyword evidence="2" id="KW-1185">Reference proteome</keyword>
<organism evidence="1 2">
    <name type="scientific">Croceibacterium mercuriale</name>
    <dbReference type="NCBI Taxonomy" id="1572751"/>
    <lineage>
        <taxon>Bacteria</taxon>
        <taxon>Pseudomonadati</taxon>
        <taxon>Pseudomonadota</taxon>
        <taxon>Alphaproteobacteria</taxon>
        <taxon>Sphingomonadales</taxon>
        <taxon>Erythrobacteraceae</taxon>
        <taxon>Croceibacterium</taxon>
    </lineage>
</organism>
<protein>
    <recommendedName>
        <fullName evidence="3">Pullulanase</fullName>
    </recommendedName>
</protein>
<gene>
    <name evidence="1" type="ORF">PK98_12155</name>
</gene>
<reference evidence="1 2" key="1">
    <citation type="submission" date="2014-11" db="EMBL/GenBank/DDBJ databases">
        <title>Draft genome sequence of Kirrobacter mercurialis.</title>
        <authorList>
            <person name="Coil D.A."/>
            <person name="Eisen J.A."/>
        </authorList>
    </citation>
    <scope>NUCLEOTIDE SEQUENCE [LARGE SCALE GENOMIC DNA]</scope>
    <source>
        <strain evidence="1 2">Coronado</strain>
    </source>
</reference>
<name>A0A0B2BXY4_9SPHN</name>
<evidence type="ECO:0000313" key="2">
    <source>
        <dbReference type="Proteomes" id="UP000030988"/>
    </source>
</evidence>
<accession>A0A0B2BXY4</accession>
<dbReference type="AlphaFoldDB" id="A0A0B2BXY4"/>